<evidence type="ECO:0000313" key="1">
    <source>
        <dbReference type="EMBL" id="ORD96476.1"/>
    </source>
</evidence>
<protein>
    <recommendedName>
        <fullName evidence="3">POL4</fullName>
    </recommendedName>
</protein>
<comment type="caution">
    <text evidence="1">The sequence shown here is derived from an EMBL/GenBank/DDBJ whole genome shotgun (WGS) entry which is preliminary data.</text>
</comment>
<sequence>MNTQDPQGRIARWITKLSCYNFKIEYIEGRKNITADQLSRKDLCSLEIKKQEIPKLEELVEEAHHQCGHGGVAVTRQFILLHYIVRPSMK</sequence>
<dbReference type="AlphaFoldDB" id="A0A1X0Q9N3"/>
<evidence type="ECO:0000313" key="2">
    <source>
        <dbReference type="Proteomes" id="UP000192356"/>
    </source>
</evidence>
<accession>A0A1X0Q9N3</accession>
<keyword evidence="2" id="KW-1185">Reference proteome</keyword>
<dbReference type="VEuPathDB" id="MicrosporidiaDB:HERIO_1591"/>
<dbReference type="EMBL" id="LVKB01000085">
    <property type="protein sequence ID" value="ORD96476.1"/>
    <property type="molecule type" value="Genomic_DNA"/>
</dbReference>
<gene>
    <name evidence="1" type="ORF">HERIO_1591</name>
</gene>
<evidence type="ECO:0008006" key="3">
    <source>
        <dbReference type="Google" id="ProtNLM"/>
    </source>
</evidence>
<reference evidence="1 2" key="1">
    <citation type="journal article" date="2017" name="Environ. Microbiol.">
        <title>Decay of the glycolytic pathway and adaptation to intranuclear parasitism within Enterocytozoonidae microsporidia.</title>
        <authorList>
            <person name="Wiredu Boakye D."/>
            <person name="Jaroenlak P."/>
            <person name="Prachumwat A."/>
            <person name="Williams T.A."/>
            <person name="Bateman K.S."/>
            <person name="Itsathitphaisarn O."/>
            <person name="Sritunyalucksana K."/>
            <person name="Paszkiewicz K.H."/>
            <person name="Moore K.A."/>
            <person name="Stentiford G.D."/>
            <person name="Williams B.A."/>
        </authorList>
    </citation>
    <scope>NUCLEOTIDE SEQUENCE [LARGE SCALE GENOMIC DNA]</scope>
    <source>
        <strain evidence="1 2">GB1</strain>
    </source>
</reference>
<proteinExistence type="predicted"/>
<organism evidence="1 2">
    <name type="scientific">Hepatospora eriocheir</name>
    <dbReference type="NCBI Taxonomy" id="1081669"/>
    <lineage>
        <taxon>Eukaryota</taxon>
        <taxon>Fungi</taxon>
        <taxon>Fungi incertae sedis</taxon>
        <taxon>Microsporidia</taxon>
        <taxon>Hepatosporidae</taxon>
        <taxon>Hepatospora</taxon>
    </lineage>
</organism>
<dbReference type="OrthoDB" id="3227343at2759"/>
<dbReference type="Proteomes" id="UP000192356">
    <property type="component" value="Unassembled WGS sequence"/>
</dbReference>
<name>A0A1X0Q9N3_9MICR</name>